<dbReference type="RefSeq" id="WP_003993047.1">
    <property type="nucleotide sequence ID" value="NZ_GG657757.1"/>
</dbReference>
<protein>
    <submittedName>
        <fullName evidence="2">Predicted protein</fullName>
    </submittedName>
</protein>
<dbReference type="OrthoDB" id="3637795at2"/>
<evidence type="ECO:0000313" key="2">
    <source>
        <dbReference type="EMBL" id="EFL34945.1"/>
    </source>
</evidence>
<proteinExistence type="predicted"/>
<reference evidence="3" key="1">
    <citation type="submission" date="2009-02" db="EMBL/GenBank/DDBJ databases">
        <title>Annotation of Streptomyces viridochromogenes strain DSM 40736.</title>
        <authorList>
            <consortium name="The Broad Institute Genome Sequencing Platform"/>
            <consortium name="Broad Institute Microbial Sequencing Center"/>
            <person name="Fischbach M."/>
            <person name="Godfrey P."/>
            <person name="Ward D."/>
            <person name="Young S."/>
            <person name="Zeng Q."/>
            <person name="Koehrsen M."/>
            <person name="Alvarado L."/>
            <person name="Berlin A.M."/>
            <person name="Bochicchio J."/>
            <person name="Borenstein D."/>
            <person name="Chapman S.B."/>
            <person name="Chen Z."/>
            <person name="Engels R."/>
            <person name="Freedman E."/>
            <person name="Gellesch M."/>
            <person name="Goldberg J."/>
            <person name="Griggs A."/>
            <person name="Gujja S."/>
            <person name="Heilman E.R."/>
            <person name="Heiman D.I."/>
            <person name="Hepburn T.A."/>
            <person name="Howarth C."/>
            <person name="Jen D."/>
            <person name="Larson L."/>
            <person name="Lewis B."/>
            <person name="Mehta T."/>
            <person name="Park D."/>
            <person name="Pearson M."/>
            <person name="Richards J."/>
            <person name="Roberts A."/>
            <person name="Saif S."/>
            <person name="Shea T.D."/>
            <person name="Shenoy N."/>
            <person name="Sisk P."/>
            <person name="Stolte C."/>
            <person name="Sykes S.N."/>
            <person name="Thomson T."/>
            <person name="Walk T."/>
            <person name="White J."/>
            <person name="Yandava C."/>
            <person name="Straight P."/>
            <person name="Clardy J."/>
            <person name="Hung D."/>
            <person name="Kolter R."/>
            <person name="Mekalanos J."/>
            <person name="Walker S."/>
            <person name="Walsh C.T."/>
            <person name="Wieland-Brown L.C."/>
            <person name="Haas B."/>
            <person name="Nusbaum C."/>
            <person name="Birren B."/>
        </authorList>
    </citation>
    <scope>NUCLEOTIDE SEQUENCE [LARGE SCALE GENOMIC DNA]</scope>
    <source>
        <strain evidence="3">DSM 40736 / JCM 4977 / BCRC 1201 / Tue 494</strain>
    </source>
</reference>
<dbReference type="HOGENOM" id="CLU_1593686_0_0_11"/>
<keyword evidence="3" id="KW-1185">Reference proteome</keyword>
<feature type="region of interest" description="Disordered" evidence="1">
    <location>
        <begin position="29"/>
        <end position="49"/>
    </location>
</feature>
<evidence type="ECO:0000313" key="3">
    <source>
        <dbReference type="Proteomes" id="UP000004184"/>
    </source>
</evidence>
<evidence type="ECO:0000256" key="1">
    <source>
        <dbReference type="SAM" id="MobiDB-lite"/>
    </source>
</evidence>
<dbReference type="eggNOG" id="ENOG502ZUHW">
    <property type="taxonomic scope" value="Bacteria"/>
</dbReference>
<dbReference type="EMBL" id="GG657757">
    <property type="protein sequence ID" value="EFL34945.1"/>
    <property type="molecule type" value="Genomic_DNA"/>
</dbReference>
<dbReference type="Proteomes" id="UP000004184">
    <property type="component" value="Unassembled WGS sequence"/>
</dbReference>
<name>D9XHC6_STRVT</name>
<accession>D9XHC6</accession>
<sequence length="167" mass="17623">MTIVDVLTEFAESGGIGVLKPGASLAEVSERLGPPQDGEYFPGRRRKRGEPRNVRYGDVRLEVCCDKLLAVALSTGSGSVDLPSGVSGETEELPSAVTAAQLREAFATAGIRAEEGLWPEPADQLTLVVPRSPADVHFTFRRTDADVSGDSGTVLHSAIARGHHVCG</sequence>
<gene>
    <name evidence="2" type="ORF">SSQG_05463</name>
</gene>
<organism evidence="2 3">
    <name type="scientific">Streptomyces viridochromogenes (strain DSM 40736 / JCM 4977 / BCRC 1201 / Tue 494)</name>
    <dbReference type="NCBI Taxonomy" id="591159"/>
    <lineage>
        <taxon>Bacteria</taxon>
        <taxon>Bacillati</taxon>
        <taxon>Actinomycetota</taxon>
        <taxon>Actinomycetes</taxon>
        <taxon>Kitasatosporales</taxon>
        <taxon>Streptomycetaceae</taxon>
        <taxon>Streptomyces</taxon>
    </lineage>
</organism>
<dbReference type="AlphaFoldDB" id="D9XHC6"/>